<feature type="signal peptide" evidence="1">
    <location>
        <begin position="1"/>
        <end position="18"/>
    </location>
</feature>
<dbReference type="SUPFAM" id="SSF100895">
    <property type="entry name" value="Kazal-type serine protease inhibitors"/>
    <property type="match status" value="1"/>
</dbReference>
<feature type="chain" id="PRO_5005806080" evidence="1">
    <location>
        <begin position="19"/>
        <end position="63"/>
    </location>
</feature>
<name>A0A0M5MSR4_SAMRI</name>
<dbReference type="InterPro" id="IPR036058">
    <property type="entry name" value="Kazal_dom_sf"/>
</dbReference>
<proteinExistence type="evidence at transcript level"/>
<feature type="domain" description="Kazal-like" evidence="2">
    <location>
        <begin position="23"/>
        <end position="47"/>
    </location>
</feature>
<sequence>MKYLFALVFIMAVGLVIAESAEVSACPAVYDPVCSTSHRTYCNLCRLIVSGAKFAYRGVCRCL</sequence>
<accession>A0A0M5MSR4</accession>
<dbReference type="InterPro" id="IPR002350">
    <property type="entry name" value="Kazal_dom"/>
</dbReference>
<organism evidence="3">
    <name type="scientific">Samia ricini</name>
    <name type="common">Indian eri silkmoth</name>
    <name type="synonym">Samia cynthia ricini</name>
    <dbReference type="NCBI Taxonomy" id="63990"/>
    <lineage>
        <taxon>Eukaryota</taxon>
        <taxon>Metazoa</taxon>
        <taxon>Ecdysozoa</taxon>
        <taxon>Arthropoda</taxon>
        <taxon>Hexapoda</taxon>
        <taxon>Insecta</taxon>
        <taxon>Pterygota</taxon>
        <taxon>Neoptera</taxon>
        <taxon>Endopterygota</taxon>
        <taxon>Lepidoptera</taxon>
        <taxon>Glossata</taxon>
        <taxon>Ditrysia</taxon>
        <taxon>Bombycoidea</taxon>
        <taxon>Saturniidae</taxon>
        <taxon>Saturniinae</taxon>
        <taxon>Attacini</taxon>
        <taxon>Samia</taxon>
    </lineage>
</organism>
<dbReference type="EMBL" id="LC001877">
    <property type="protein sequence ID" value="BAS31063.1"/>
    <property type="molecule type" value="mRNA"/>
</dbReference>
<dbReference type="Gene3D" id="3.30.60.30">
    <property type="match status" value="1"/>
</dbReference>
<evidence type="ECO:0000256" key="1">
    <source>
        <dbReference type="SAM" id="SignalP"/>
    </source>
</evidence>
<evidence type="ECO:0000259" key="2">
    <source>
        <dbReference type="Pfam" id="PF00050"/>
    </source>
</evidence>
<dbReference type="Pfam" id="PF00050">
    <property type="entry name" value="Kazal_1"/>
    <property type="match status" value="1"/>
</dbReference>
<keyword evidence="1" id="KW-0732">Signal</keyword>
<protein>
    <submittedName>
        <fullName evidence="3">Protease inhibitor3</fullName>
    </submittedName>
</protein>
<dbReference type="AlphaFoldDB" id="A0A0M5MSR4"/>
<reference evidence="3" key="1">
    <citation type="submission" date="2014-09" db="EMBL/GenBank/DDBJ databases">
        <title>Gene expression analysis in the larval silk gland of the eri silkworm, Samia cynthia ricini.</title>
        <authorList>
            <person name="Tsubota T."/>
            <person name="Yamamoto K."/>
            <person name="Mita K."/>
            <person name="Sezutsu H."/>
        </authorList>
    </citation>
    <scope>NUCLEOTIDE SEQUENCE</scope>
</reference>
<evidence type="ECO:0000313" key="3">
    <source>
        <dbReference type="EMBL" id="BAS31063.1"/>
    </source>
</evidence>